<protein>
    <submittedName>
        <fullName evidence="3">DUF456 family protein</fullName>
    </submittedName>
</protein>
<dbReference type="PANTHER" id="PTHR39165">
    <property type="entry name" value="IG HYPOTHETICAL 17883"/>
    <property type="match status" value="1"/>
</dbReference>
<dbReference type="InterPro" id="IPR007403">
    <property type="entry name" value="DUF456"/>
</dbReference>
<feature type="compositionally biased region" description="Low complexity" evidence="1">
    <location>
        <begin position="205"/>
        <end position="228"/>
    </location>
</feature>
<feature type="transmembrane region" description="Helical" evidence="2">
    <location>
        <begin position="129"/>
        <end position="155"/>
    </location>
</feature>
<keyword evidence="2" id="KW-1133">Transmembrane helix</keyword>
<organism evidence="3 4">
    <name type="scientific">Mesosutterella porci</name>
    <dbReference type="NCBI Taxonomy" id="2915351"/>
    <lineage>
        <taxon>Bacteria</taxon>
        <taxon>Pseudomonadati</taxon>
        <taxon>Pseudomonadota</taxon>
        <taxon>Betaproteobacteria</taxon>
        <taxon>Burkholderiales</taxon>
        <taxon>Sutterellaceae</taxon>
        <taxon>Mesosutterella</taxon>
    </lineage>
</organism>
<reference evidence="3 4" key="1">
    <citation type="submission" date="2022-02" db="EMBL/GenBank/DDBJ databases">
        <title>Mesosutterella porci, a novel member of the family Sutterellaceae from pig feces.</title>
        <authorList>
            <person name="Wylensek D."/>
            <person name="Clavel T."/>
        </authorList>
    </citation>
    <scope>NUCLEOTIDE SEQUENCE [LARGE SCALE GENOMIC DNA]</scope>
    <source>
        <strain evidence="4">oilRF-744-wt-GAM-9</strain>
    </source>
</reference>
<evidence type="ECO:0000313" key="3">
    <source>
        <dbReference type="EMBL" id="MCG5031848.1"/>
    </source>
</evidence>
<comment type="caution">
    <text evidence="3">The sequence shown here is derived from an EMBL/GenBank/DDBJ whole genome shotgun (WGS) entry which is preliminary data.</text>
</comment>
<accession>A0ABS9MT98</accession>
<dbReference type="Proteomes" id="UP001297600">
    <property type="component" value="Unassembled WGS sequence"/>
</dbReference>
<keyword evidence="2" id="KW-0812">Transmembrane</keyword>
<evidence type="ECO:0000256" key="2">
    <source>
        <dbReference type="SAM" id="Phobius"/>
    </source>
</evidence>
<feature type="region of interest" description="Disordered" evidence="1">
    <location>
        <begin position="186"/>
        <end position="273"/>
    </location>
</feature>
<dbReference type="Pfam" id="PF04306">
    <property type="entry name" value="DUF456"/>
    <property type="match status" value="1"/>
</dbReference>
<sequence length="273" mass="26895">MEYFLYLIALALIAVGLAGTLIPAIPGLPLIFAGGWLIAWASGYTLLGVSSVVILALLAAVGVGIDFLAQFLGAKKAGASRAGLWGAAAGTLLGLFTGVVGIVFFPLIGAVAGEIIAGRDMLKAGTVGIATWIGMAVGIGVKIALAFMMLALILFNCITNSEIGHFLKGGSTASSSSAAVPQAPAEAAPLEAYPGKPEPRRSYRQAASGEASSAEASSPAAQGSSPASDEIAVRPAESLPGAAQPQAPAASAGEAAQGQPASAAQTTSPAAAP</sequence>
<feature type="compositionally biased region" description="Low complexity" evidence="1">
    <location>
        <begin position="240"/>
        <end position="273"/>
    </location>
</feature>
<dbReference type="RefSeq" id="WP_237980455.1">
    <property type="nucleotide sequence ID" value="NZ_JAKNCT010000014.1"/>
</dbReference>
<dbReference type="PANTHER" id="PTHR39165:SF1">
    <property type="entry name" value="DUF456 DOMAIN-CONTAINING PROTEIN"/>
    <property type="match status" value="1"/>
</dbReference>
<dbReference type="EMBL" id="JAKNCT010000014">
    <property type="protein sequence ID" value="MCG5031848.1"/>
    <property type="molecule type" value="Genomic_DNA"/>
</dbReference>
<proteinExistence type="predicted"/>
<evidence type="ECO:0000256" key="1">
    <source>
        <dbReference type="SAM" id="MobiDB-lite"/>
    </source>
</evidence>
<keyword evidence="4" id="KW-1185">Reference proteome</keyword>
<gene>
    <name evidence="3" type="ORF">MAF45_10415</name>
</gene>
<keyword evidence="2" id="KW-0472">Membrane</keyword>
<name>A0ABS9MT98_9BURK</name>
<evidence type="ECO:0000313" key="4">
    <source>
        <dbReference type="Proteomes" id="UP001297600"/>
    </source>
</evidence>
<feature type="transmembrane region" description="Helical" evidence="2">
    <location>
        <begin position="84"/>
        <end position="117"/>
    </location>
</feature>